<dbReference type="InterPro" id="IPR029026">
    <property type="entry name" value="tRNA_m1G_MTases_N"/>
</dbReference>
<evidence type="ECO:0000256" key="8">
    <source>
        <dbReference type="ARBA" id="ARBA00022679"/>
    </source>
</evidence>
<dbReference type="RefSeq" id="WP_094788880.1">
    <property type="nucleotide sequence ID" value="NZ_JAEVHG010000014.1"/>
</dbReference>
<dbReference type="Proteomes" id="UP000257039">
    <property type="component" value="Unassembled WGS sequence"/>
</dbReference>
<keyword evidence="7 12" id="KW-0489">Methyltransferase</keyword>
<dbReference type="SUPFAM" id="SSF75217">
    <property type="entry name" value="alpha/beta knot"/>
    <property type="match status" value="1"/>
</dbReference>
<gene>
    <name evidence="15" type="ORF">B9G39_22840</name>
</gene>
<dbReference type="CDD" id="cd18084">
    <property type="entry name" value="RsmE-like"/>
    <property type="match status" value="1"/>
</dbReference>
<dbReference type="PIRSF" id="PIRSF015601">
    <property type="entry name" value="MTase_slr0722"/>
    <property type="match status" value="1"/>
</dbReference>
<evidence type="ECO:0000256" key="10">
    <source>
        <dbReference type="ARBA" id="ARBA00025699"/>
    </source>
</evidence>
<protein>
    <recommendedName>
        <fullName evidence="4 12">Ribosomal RNA small subunit methyltransferase E</fullName>
        <ecNumber evidence="3 12">2.1.1.193</ecNumber>
    </recommendedName>
</protein>
<dbReference type="Gene3D" id="2.40.240.20">
    <property type="entry name" value="Hypothetical PUA domain-like, domain 1"/>
    <property type="match status" value="1"/>
</dbReference>
<evidence type="ECO:0000256" key="7">
    <source>
        <dbReference type="ARBA" id="ARBA00022603"/>
    </source>
</evidence>
<evidence type="ECO:0000256" key="2">
    <source>
        <dbReference type="ARBA" id="ARBA00005528"/>
    </source>
</evidence>
<evidence type="ECO:0000256" key="11">
    <source>
        <dbReference type="ARBA" id="ARBA00047944"/>
    </source>
</evidence>
<evidence type="ECO:0000256" key="1">
    <source>
        <dbReference type="ARBA" id="ARBA00004496"/>
    </source>
</evidence>
<dbReference type="NCBIfam" id="NF008692">
    <property type="entry name" value="PRK11713.1-5"/>
    <property type="match status" value="1"/>
</dbReference>
<dbReference type="AlphaFoldDB" id="A0A4P9VVZ9"/>
<accession>A0A4P9VVZ9</accession>
<keyword evidence="6 12" id="KW-0698">rRNA processing</keyword>
<dbReference type="InterPro" id="IPR046886">
    <property type="entry name" value="RsmE_MTase_dom"/>
</dbReference>
<dbReference type="InterPro" id="IPR006700">
    <property type="entry name" value="RsmE"/>
</dbReference>
<keyword evidence="9 12" id="KW-0949">S-adenosyl-L-methionine</keyword>
<dbReference type="InterPro" id="IPR029028">
    <property type="entry name" value="Alpha/beta_knot_MTases"/>
</dbReference>
<sequence length="242" mass="27117">MRIPRIYTPQPLSHTTLLTLDALAANHVGKVLRMKPGEQIYLFNGTGDDYLAELSEVSKKTVVANVLKKLTTQHESPLSIHIGQCLSRGERMDYAIQKATEMGVTQITPLFSARCEVKLAKERQEKKLQHWRQIAISACEQCGRNLLPEIHAPLPIDQWLAQRSEALRLVLHHHAATPLGNHKQPHDIALLIGPEGGLTEEEVSLANQHQFHSTTFGPRVLRTETAPVAALAVLQYCWGDWR</sequence>
<name>A0A4P9VVZ9_9GAMM</name>
<comment type="catalytic activity">
    <reaction evidence="11 12">
        <text>uridine(1498) in 16S rRNA + S-adenosyl-L-methionine = N(3)-methyluridine(1498) in 16S rRNA + S-adenosyl-L-homocysteine + H(+)</text>
        <dbReference type="Rhea" id="RHEA:42920"/>
        <dbReference type="Rhea" id="RHEA-COMP:10283"/>
        <dbReference type="Rhea" id="RHEA-COMP:10284"/>
        <dbReference type="ChEBI" id="CHEBI:15378"/>
        <dbReference type="ChEBI" id="CHEBI:57856"/>
        <dbReference type="ChEBI" id="CHEBI:59789"/>
        <dbReference type="ChEBI" id="CHEBI:65315"/>
        <dbReference type="ChEBI" id="CHEBI:74502"/>
        <dbReference type="EC" id="2.1.1.193"/>
    </reaction>
</comment>
<dbReference type="EC" id="2.1.1.193" evidence="3 12"/>
<evidence type="ECO:0000256" key="3">
    <source>
        <dbReference type="ARBA" id="ARBA00012328"/>
    </source>
</evidence>
<comment type="caution">
    <text evidence="15">The sequence shown here is derived from an EMBL/GenBank/DDBJ whole genome shotgun (WGS) entry which is preliminary data.</text>
</comment>
<dbReference type="GO" id="GO:0070475">
    <property type="term" value="P:rRNA base methylation"/>
    <property type="evidence" value="ECO:0007669"/>
    <property type="project" value="TreeGrafter"/>
</dbReference>
<proteinExistence type="inferred from homology"/>
<dbReference type="Pfam" id="PF20260">
    <property type="entry name" value="PUA_4"/>
    <property type="match status" value="1"/>
</dbReference>
<feature type="domain" description="Ribosomal RNA small subunit methyltransferase E PUA-like" evidence="14">
    <location>
        <begin position="25"/>
        <end position="66"/>
    </location>
</feature>
<evidence type="ECO:0000259" key="14">
    <source>
        <dbReference type="Pfam" id="PF20260"/>
    </source>
</evidence>
<dbReference type="PANTHER" id="PTHR30027:SF3">
    <property type="entry name" value="16S RRNA (URACIL(1498)-N(3))-METHYLTRANSFERASE"/>
    <property type="match status" value="1"/>
</dbReference>
<dbReference type="Gene3D" id="3.40.1280.10">
    <property type="match status" value="1"/>
</dbReference>
<keyword evidence="5 12" id="KW-0963">Cytoplasm</keyword>
<comment type="similarity">
    <text evidence="2 12">Belongs to the RNA methyltransferase RsmE family.</text>
</comment>
<evidence type="ECO:0000256" key="5">
    <source>
        <dbReference type="ARBA" id="ARBA00022490"/>
    </source>
</evidence>
<evidence type="ECO:0000256" key="12">
    <source>
        <dbReference type="PIRNR" id="PIRNR015601"/>
    </source>
</evidence>
<evidence type="ECO:0000259" key="13">
    <source>
        <dbReference type="Pfam" id="PF04452"/>
    </source>
</evidence>
<dbReference type="PANTHER" id="PTHR30027">
    <property type="entry name" value="RIBOSOMAL RNA SMALL SUBUNIT METHYLTRANSFERASE E"/>
    <property type="match status" value="1"/>
</dbReference>
<comment type="function">
    <text evidence="10 12">Specifically methylates the N3 position of the uracil ring of uridine 1498 (m3U1498) in 16S rRNA. Acts on the fully assembled 30S ribosomal subunit.</text>
</comment>
<evidence type="ECO:0000256" key="9">
    <source>
        <dbReference type="ARBA" id="ARBA00022691"/>
    </source>
</evidence>
<keyword evidence="16" id="KW-1185">Reference proteome</keyword>
<keyword evidence="8 12" id="KW-0808">Transferase</keyword>
<organism evidence="15 16">
    <name type="scientific">Zooshikella ganghwensis</name>
    <dbReference type="NCBI Taxonomy" id="202772"/>
    <lineage>
        <taxon>Bacteria</taxon>
        <taxon>Pseudomonadati</taxon>
        <taxon>Pseudomonadota</taxon>
        <taxon>Gammaproteobacteria</taxon>
        <taxon>Oceanospirillales</taxon>
        <taxon>Zooshikellaceae</taxon>
        <taxon>Zooshikella</taxon>
    </lineage>
</organism>
<dbReference type="Pfam" id="PF04452">
    <property type="entry name" value="Methyltrans_RNA"/>
    <property type="match status" value="1"/>
</dbReference>
<dbReference type="InterPro" id="IPR015947">
    <property type="entry name" value="PUA-like_sf"/>
</dbReference>
<dbReference type="GO" id="GO:0005737">
    <property type="term" value="C:cytoplasm"/>
    <property type="evidence" value="ECO:0007669"/>
    <property type="project" value="UniProtKB-SubCell"/>
</dbReference>
<evidence type="ECO:0000313" key="16">
    <source>
        <dbReference type="Proteomes" id="UP000257039"/>
    </source>
</evidence>
<feature type="domain" description="Ribosomal RNA small subunit methyltransferase E methyltransferase" evidence="13">
    <location>
        <begin position="75"/>
        <end position="235"/>
    </location>
</feature>
<dbReference type="NCBIfam" id="TIGR00046">
    <property type="entry name" value="RsmE family RNA methyltransferase"/>
    <property type="match status" value="1"/>
</dbReference>
<evidence type="ECO:0000313" key="15">
    <source>
        <dbReference type="EMBL" id="RDH46060.1"/>
    </source>
</evidence>
<comment type="subcellular location">
    <subcellularLocation>
        <location evidence="1 12">Cytoplasm</location>
    </subcellularLocation>
</comment>
<dbReference type="InterPro" id="IPR046887">
    <property type="entry name" value="RsmE_PUA-like"/>
</dbReference>
<evidence type="ECO:0000256" key="4">
    <source>
        <dbReference type="ARBA" id="ARBA00013673"/>
    </source>
</evidence>
<evidence type="ECO:0000256" key="6">
    <source>
        <dbReference type="ARBA" id="ARBA00022552"/>
    </source>
</evidence>
<reference evidence="15 16" key="1">
    <citation type="submission" date="2017-04" db="EMBL/GenBank/DDBJ databases">
        <title>Draft genome sequence of Zooshikella ganghwensis VG4 isolated from Red Sea sediments.</title>
        <authorList>
            <person name="Rehman Z."/>
            <person name="Alam I."/>
            <person name="Kamau A."/>
            <person name="Bajic V."/>
            <person name="Leiknes T."/>
        </authorList>
    </citation>
    <scope>NUCLEOTIDE SEQUENCE [LARGE SCALE GENOMIC DNA]</scope>
    <source>
        <strain evidence="15 16">VG4</strain>
    </source>
</reference>
<dbReference type="GO" id="GO:0070042">
    <property type="term" value="F:rRNA (uridine-N3-)-methyltransferase activity"/>
    <property type="evidence" value="ECO:0007669"/>
    <property type="project" value="TreeGrafter"/>
</dbReference>
<dbReference type="SUPFAM" id="SSF88697">
    <property type="entry name" value="PUA domain-like"/>
    <property type="match status" value="1"/>
</dbReference>
<dbReference type="EMBL" id="NDXW01000001">
    <property type="protein sequence ID" value="RDH46060.1"/>
    <property type="molecule type" value="Genomic_DNA"/>
</dbReference>